<dbReference type="PRINTS" id="PR01438">
    <property type="entry name" value="UNVRSLSTRESS"/>
</dbReference>
<evidence type="ECO:0000256" key="1">
    <source>
        <dbReference type="ARBA" id="ARBA00008791"/>
    </source>
</evidence>
<dbReference type="InterPro" id="IPR006016">
    <property type="entry name" value="UspA"/>
</dbReference>
<comment type="similarity">
    <text evidence="1">Belongs to the universal stress protein A family.</text>
</comment>
<evidence type="ECO:0000313" key="3">
    <source>
        <dbReference type="EMBL" id="SDK40631.1"/>
    </source>
</evidence>
<dbReference type="EMBL" id="FNFB01000007">
    <property type="protein sequence ID" value="SDK40631.1"/>
    <property type="molecule type" value="Genomic_DNA"/>
</dbReference>
<dbReference type="Gene3D" id="3.40.50.620">
    <property type="entry name" value="HUPs"/>
    <property type="match status" value="2"/>
</dbReference>
<dbReference type="InterPro" id="IPR006015">
    <property type="entry name" value="Universal_stress_UspA"/>
</dbReference>
<name>A0A1G9BMA5_9ACTN</name>
<dbReference type="OrthoDB" id="9816117at2"/>
<dbReference type="PANTHER" id="PTHR46268:SF6">
    <property type="entry name" value="UNIVERSAL STRESS PROTEIN UP12"/>
    <property type="match status" value="1"/>
</dbReference>
<keyword evidence="4" id="KW-1185">Reference proteome</keyword>
<evidence type="ECO:0000313" key="4">
    <source>
        <dbReference type="Proteomes" id="UP000198683"/>
    </source>
</evidence>
<dbReference type="InterPro" id="IPR014729">
    <property type="entry name" value="Rossmann-like_a/b/a_fold"/>
</dbReference>
<dbReference type="RefSeq" id="WP_090764494.1">
    <property type="nucleotide sequence ID" value="NZ_FNFB01000007.1"/>
</dbReference>
<sequence>MDAPIVVGFDGSRTAGSALAWAADDARRRDLPLRVVHVHEPWAAEHAFGVSASRRTSTEECHRMLADAAERARELAPRTEVSTAVVTGAVVERLRTESETADTVVVGSRGHGGFAGLVLGSVGLGLTGSAQSPVVVVRTPPRVPVGEIVVGYDGSPCADLAVEYALIQARAREARVRVLHGRRYPVMAPHPVGFGPLPLDDTAEVRQRLLIWREKATDVEMVEQIVDLHPVPALAAASRTADLAVVGSRGLGAFNSTMLGSVSHGILHRAHCPVAVVSALRTAP</sequence>
<dbReference type="Pfam" id="PF00582">
    <property type="entry name" value="Usp"/>
    <property type="match status" value="2"/>
</dbReference>
<gene>
    <name evidence="3" type="ORF">SAMN05421874_107221</name>
</gene>
<feature type="domain" description="UspA" evidence="2">
    <location>
        <begin position="4"/>
        <end position="138"/>
    </location>
</feature>
<reference evidence="3 4" key="1">
    <citation type="submission" date="2016-10" db="EMBL/GenBank/DDBJ databases">
        <authorList>
            <person name="de Groot N.N."/>
        </authorList>
    </citation>
    <scope>NUCLEOTIDE SEQUENCE [LARGE SCALE GENOMIC DNA]</scope>
    <source>
        <strain evidence="3 4">CGMCC 4.5681</strain>
    </source>
</reference>
<protein>
    <submittedName>
        <fullName evidence="3">Nucleotide-binding universal stress protein, UspA family</fullName>
    </submittedName>
</protein>
<evidence type="ECO:0000259" key="2">
    <source>
        <dbReference type="Pfam" id="PF00582"/>
    </source>
</evidence>
<organism evidence="3 4">
    <name type="scientific">Nonomuraea maritima</name>
    <dbReference type="NCBI Taxonomy" id="683260"/>
    <lineage>
        <taxon>Bacteria</taxon>
        <taxon>Bacillati</taxon>
        <taxon>Actinomycetota</taxon>
        <taxon>Actinomycetes</taxon>
        <taxon>Streptosporangiales</taxon>
        <taxon>Streptosporangiaceae</taxon>
        <taxon>Nonomuraea</taxon>
    </lineage>
</organism>
<proteinExistence type="inferred from homology"/>
<dbReference type="STRING" id="683260.SAMN05421874_107221"/>
<feature type="domain" description="UspA" evidence="2">
    <location>
        <begin position="148"/>
        <end position="277"/>
    </location>
</feature>
<dbReference type="SUPFAM" id="SSF52402">
    <property type="entry name" value="Adenine nucleotide alpha hydrolases-like"/>
    <property type="match status" value="2"/>
</dbReference>
<dbReference type="PANTHER" id="PTHR46268">
    <property type="entry name" value="STRESS RESPONSE PROTEIN NHAX"/>
    <property type="match status" value="1"/>
</dbReference>
<dbReference type="Proteomes" id="UP000198683">
    <property type="component" value="Unassembled WGS sequence"/>
</dbReference>
<accession>A0A1G9BMA5</accession>
<dbReference type="AlphaFoldDB" id="A0A1G9BMA5"/>